<accession>A0A1J0GVS8</accession>
<evidence type="ECO:0000313" key="2">
    <source>
        <dbReference type="Proteomes" id="UP000224898"/>
    </source>
</evidence>
<proteinExistence type="predicted"/>
<protein>
    <submittedName>
        <fullName evidence="1">Uncharacterized protein</fullName>
    </submittedName>
</protein>
<organism evidence="1 2">
    <name type="scientific">Streptomyces phage BRock</name>
    <dbReference type="NCBI Taxonomy" id="1913591"/>
    <lineage>
        <taxon>Viruses</taxon>
        <taxon>Duplodnaviria</taxon>
        <taxon>Heunggongvirae</taxon>
        <taxon>Uroviricota</taxon>
        <taxon>Caudoviricetes</taxon>
        <taxon>Borockvirus</taxon>
        <taxon>Borockvirus brock</taxon>
    </lineage>
</organism>
<dbReference type="Proteomes" id="UP000224898">
    <property type="component" value="Segment"/>
</dbReference>
<dbReference type="RefSeq" id="YP_009831743.1">
    <property type="nucleotide sequence ID" value="NC_048650.1"/>
</dbReference>
<dbReference type="GeneID" id="55601432"/>
<sequence length="110" mass="12317">MAVIDYNKWSTKQEEHSMEIGNVNEPAGEFYTVLALFGELRAESHVLTFAPGDTVALLRYGPENEHDGPRIVYGIVAKTSYNPTTGIRYSVMDRDDSMYPNVGPDYLAKI</sequence>
<name>A0A1J0GVS8_9CAUD</name>
<reference evidence="1 2" key="1">
    <citation type="submission" date="2016-09" db="EMBL/GenBank/DDBJ databases">
        <title>Complete Genome Sequence of Streptomyces 5a phage BRock.</title>
        <authorList>
            <person name="Crossman A."/>
            <person name="Baron S."/>
            <person name="Jamdagni P."/>
            <person name="Khatri P."/>
            <person name="Sharma D."/>
            <person name="Pandey M."/>
            <person name="Goyal S."/>
            <person name="Kumar S."/>
            <person name="Phogat A."/>
            <person name="Chawla G."/>
            <person name="Pasricha M."/>
            <person name="Gupta K."/>
            <person name="Bazzad D."/>
            <person name="Aggarwal V."/>
            <person name="Poughat A."/>
            <person name="Singh K."/>
            <person name="Rana P."/>
            <person name="Gautam R."/>
            <person name="Sharma V."/>
            <person name="Tyagi D."/>
            <person name="Shahi A."/>
            <person name="Jangra N."/>
            <person name="Malik M."/>
            <person name="Sidhu P.K."/>
            <person name="Malik S."/>
            <person name="Ghalyan Y."/>
            <person name="Sharma S.S."/>
            <person name="Malik A."/>
            <person name="Chuttani R."/>
            <person name="Bamal N."/>
            <person name="Bhadula D."/>
            <person name="Batra A."/>
            <person name="Temple L."/>
            <person name="Nehra K."/>
        </authorList>
    </citation>
    <scope>NUCLEOTIDE SEQUENCE [LARGE SCALE GENOMIC DNA]</scope>
</reference>
<dbReference type="KEGG" id="vg:55601432"/>
<dbReference type="EMBL" id="KX925554">
    <property type="protein sequence ID" value="APC46280.1"/>
    <property type="molecule type" value="Genomic_DNA"/>
</dbReference>
<keyword evidence="2" id="KW-1185">Reference proteome</keyword>
<evidence type="ECO:0000313" key="1">
    <source>
        <dbReference type="EMBL" id="APC46280.1"/>
    </source>
</evidence>